<comment type="caution">
    <text evidence="2">The sequence shown here is derived from an EMBL/GenBank/DDBJ whole genome shotgun (WGS) entry which is preliminary data.</text>
</comment>
<reference evidence="2 3" key="1">
    <citation type="submission" date="2019-09" db="EMBL/GenBank/DDBJ databases">
        <title>Draft Whole-Genome sequence of Blastochloris sulfoviridis DSM 729.</title>
        <authorList>
            <person name="Meyer T.E."/>
            <person name="Kyndt J.A."/>
        </authorList>
    </citation>
    <scope>NUCLEOTIDE SEQUENCE [LARGE SCALE GENOMIC DNA]</scope>
    <source>
        <strain evidence="2 3">DSM 729</strain>
    </source>
</reference>
<sequence>MQGQLQGQASLQGQGQGQSQAQNAYQGVGQAAFALNNNKSENENENENSNKNENENKIDNEVENKVESKVDNDVDNKVENNVENNVDVKVDVEVDLDIDGKLFQPSEADVIDIDEIACIDDSIIMPDVVTQTLNDGNMFNIDQVNNLADQDHSCASLSYGSASLGLAGLFADDPGTESSFSMWAKAEGGAAKAEDIEAKVGDDGSIESVGTTTADAIVNQEAFTQNIVLGSNIQFNQIDITAAGNNLTMDDSI</sequence>
<evidence type="ECO:0000313" key="3">
    <source>
        <dbReference type="Proteomes" id="UP000323886"/>
    </source>
</evidence>
<dbReference type="AlphaFoldDB" id="A0A5M6I1K3"/>
<accession>A0A5M6I1K3</accession>
<protein>
    <submittedName>
        <fullName evidence="2">Uncharacterized protein</fullName>
    </submittedName>
</protein>
<feature type="compositionally biased region" description="Low complexity" evidence="1">
    <location>
        <begin position="1"/>
        <end position="22"/>
    </location>
</feature>
<gene>
    <name evidence="2" type="ORF">F1193_07605</name>
</gene>
<proteinExistence type="predicted"/>
<feature type="region of interest" description="Disordered" evidence="1">
    <location>
        <begin position="1"/>
        <end position="69"/>
    </location>
</feature>
<evidence type="ECO:0000256" key="1">
    <source>
        <dbReference type="SAM" id="MobiDB-lite"/>
    </source>
</evidence>
<keyword evidence="3" id="KW-1185">Reference proteome</keyword>
<dbReference type="OrthoDB" id="8003560at2"/>
<organism evidence="2 3">
    <name type="scientific">Blastochloris sulfoviridis</name>
    <dbReference type="NCBI Taxonomy" id="50712"/>
    <lineage>
        <taxon>Bacteria</taxon>
        <taxon>Pseudomonadati</taxon>
        <taxon>Pseudomonadota</taxon>
        <taxon>Alphaproteobacteria</taxon>
        <taxon>Hyphomicrobiales</taxon>
        <taxon>Blastochloridaceae</taxon>
        <taxon>Blastochloris</taxon>
    </lineage>
</organism>
<dbReference type="EMBL" id="VWPL01000010">
    <property type="protein sequence ID" value="KAA5602063.1"/>
    <property type="molecule type" value="Genomic_DNA"/>
</dbReference>
<dbReference type="Proteomes" id="UP000323886">
    <property type="component" value="Unassembled WGS sequence"/>
</dbReference>
<name>A0A5M6I1K3_9HYPH</name>
<evidence type="ECO:0000313" key="2">
    <source>
        <dbReference type="EMBL" id="KAA5602063.1"/>
    </source>
</evidence>
<feature type="compositionally biased region" description="Basic and acidic residues" evidence="1">
    <location>
        <begin position="48"/>
        <end position="69"/>
    </location>
</feature>